<evidence type="ECO:0000313" key="3">
    <source>
        <dbReference type="EMBL" id="WGE09994.1"/>
    </source>
</evidence>
<dbReference type="EMBL" id="CP121769">
    <property type="protein sequence ID" value="WGE09994.1"/>
    <property type="molecule type" value="Genomic_DNA"/>
</dbReference>
<proteinExistence type="predicted"/>
<dbReference type="EMBL" id="CP121769">
    <property type="protein sequence ID" value="WGE10030.1"/>
    <property type="molecule type" value="Genomic_DNA"/>
</dbReference>
<dbReference type="AlphaFoldDB" id="A0AAJ6ACM1"/>
<accession>A0AAJ6ACM1</accession>
<dbReference type="Proteomes" id="UP000662736">
    <property type="component" value="Chromosome"/>
</dbReference>
<reference evidence="3" key="2">
    <citation type="submission" date="2023-04" db="EMBL/GenBank/DDBJ databases">
        <title>Molecular characterization of the Integrative and Conjugative elements harboring multidrug-resistance gene from Glaesserella (Haemophilus) parasuis.</title>
        <authorList>
            <person name="Che Y."/>
            <person name="Zhou L."/>
        </authorList>
    </citation>
    <scope>NUCLEOTIDE SEQUENCE</scope>
    <source>
        <strain evidence="3">Z44</strain>
    </source>
</reference>
<dbReference type="RefSeq" id="WP_160405515.1">
    <property type="nucleotide sequence ID" value="NZ_CP049090.1"/>
</dbReference>
<evidence type="ECO:0000313" key="1">
    <source>
        <dbReference type="EMBL" id="QSX16894.1"/>
    </source>
</evidence>
<evidence type="ECO:0000313" key="7">
    <source>
        <dbReference type="EMBL" id="WGE10061.1"/>
    </source>
</evidence>
<organism evidence="3 8">
    <name type="scientific">Glaesserella parasuis</name>
    <name type="common">Haemophilus parasuis</name>
    <dbReference type="NCBI Taxonomy" id="738"/>
    <lineage>
        <taxon>Bacteria</taxon>
        <taxon>Pseudomonadati</taxon>
        <taxon>Pseudomonadota</taxon>
        <taxon>Gammaproteobacteria</taxon>
        <taxon>Pasteurellales</taxon>
        <taxon>Pasteurellaceae</taxon>
        <taxon>Glaesserella</taxon>
    </lineage>
</organism>
<evidence type="ECO:0000313" key="4">
    <source>
        <dbReference type="EMBL" id="WGE10011.1"/>
    </source>
</evidence>
<dbReference type="EMBL" id="CP121769">
    <property type="protein sequence ID" value="WGE10061.1"/>
    <property type="molecule type" value="Genomic_DNA"/>
</dbReference>
<dbReference type="EMBL" id="CP071491">
    <property type="protein sequence ID" value="QSX16894.1"/>
    <property type="molecule type" value="Genomic_DNA"/>
</dbReference>
<sequence>MTAVIKCVIAKMNPLVMDIAIKHYIENGSKTPLFTFKSLYSDDEPYPLDELLIVLSERIETLAREFNAMPSDNLLLQLSPLRKKFNALYKISVKEQNNDK</sequence>
<evidence type="ECO:0000313" key="5">
    <source>
        <dbReference type="EMBL" id="WGE10030.1"/>
    </source>
</evidence>
<dbReference type="EMBL" id="CP121769">
    <property type="protein sequence ID" value="WGE10011.1"/>
    <property type="molecule type" value="Genomic_DNA"/>
</dbReference>
<dbReference type="Proteomes" id="UP001222296">
    <property type="component" value="Chromosome"/>
</dbReference>
<gene>
    <name evidence="1" type="ORF">J1G54_11390</name>
    <name evidence="7" type="ORF">QBL01_00060</name>
    <name evidence="2" type="ORF">QBL01_12405</name>
    <name evidence="3" type="ORF">QBL01_12490</name>
    <name evidence="4" type="ORF">QBL01_12580</name>
    <name evidence="5" type="ORF">QBL01_12680</name>
    <name evidence="6" type="ORF">QBL01_12770</name>
</gene>
<reference evidence="1" key="1">
    <citation type="submission" date="2021-03" db="EMBL/GenBank/DDBJ databases">
        <title>Characterization of a novel Integrative Conjugative Element in Glaesserella parasuis.</title>
        <authorList>
            <person name="Hu G."/>
            <person name="Sun H."/>
        </authorList>
    </citation>
    <scope>NUCLEOTIDE SEQUENCE</scope>
    <source>
        <strain evidence="1">GHP1807</strain>
    </source>
</reference>
<dbReference type="EMBL" id="CP121769">
    <property type="protein sequence ID" value="WGE10047.1"/>
    <property type="molecule type" value="Genomic_DNA"/>
</dbReference>
<name>A0AAJ6ACM1_GLAPU</name>
<evidence type="ECO:0000313" key="8">
    <source>
        <dbReference type="Proteomes" id="UP001222296"/>
    </source>
</evidence>
<evidence type="ECO:0000313" key="2">
    <source>
        <dbReference type="EMBL" id="WGE09978.1"/>
    </source>
</evidence>
<dbReference type="EMBL" id="CP121769">
    <property type="protein sequence ID" value="WGE09978.1"/>
    <property type="molecule type" value="Genomic_DNA"/>
</dbReference>
<evidence type="ECO:0000313" key="6">
    <source>
        <dbReference type="EMBL" id="WGE10047.1"/>
    </source>
</evidence>
<protein>
    <submittedName>
        <fullName evidence="3">Uncharacterized protein</fullName>
    </submittedName>
</protein>